<accession>A0A067PMP2</accession>
<dbReference type="InterPro" id="IPR008984">
    <property type="entry name" value="SMAD_FHA_dom_sf"/>
</dbReference>
<dbReference type="Gene3D" id="2.60.200.20">
    <property type="match status" value="1"/>
</dbReference>
<gene>
    <name evidence="1" type="ORF">JAAARDRAFT_138401</name>
</gene>
<organism evidence="1 2">
    <name type="scientific">Jaapia argillacea MUCL 33604</name>
    <dbReference type="NCBI Taxonomy" id="933084"/>
    <lineage>
        <taxon>Eukaryota</taxon>
        <taxon>Fungi</taxon>
        <taxon>Dikarya</taxon>
        <taxon>Basidiomycota</taxon>
        <taxon>Agaricomycotina</taxon>
        <taxon>Agaricomycetes</taxon>
        <taxon>Agaricomycetidae</taxon>
        <taxon>Jaapiales</taxon>
        <taxon>Jaapiaceae</taxon>
        <taxon>Jaapia</taxon>
    </lineage>
</organism>
<dbReference type="InterPro" id="IPR040227">
    <property type="entry name" value="Nibrin-rel"/>
</dbReference>
<dbReference type="GO" id="GO:0007095">
    <property type="term" value="P:mitotic G2 DNA damage checkpoint signaling"/>
    <property type="evidence" value="ECO:0007669"/>
    <property type="project" value="InterPro"/>
</dbReference>
<keyword evidence="2" id="KW-1185">Reference proteome</keyword>
<dbReference type="EMBL" id="KL197739">
    <property type="protein sequence ID" value="KDQ52572.1"/>
    <property type="molecule type" value="Genomic_DNA"/>
</dbReference>
<dbReference type="GO" id="GO:0030870">
    <property type="term" value="C:Mre11 complex"/>
    <property type="evidence" value="ECO:0007669"/>
    <property type="project" value="InterPro"/>
</dbReference>
<dbReference type="PANTHER" id="PTHR12162:SF0">
    <property type="entry name" value="NIBRIN"/>
    <property type="match status" value="1"/>
</dbReference>
<evidence type="ECO:0008006" key="3">
    <source>
        <dbReference type="Google" id="ProtNLM"/>
    </source>
</evidence>
<name>A0A067PMP2_9AGAM</name>
<sequence length="346" mass="38356">MWLITGPFDGEVVGDTSFSKTKLLKTGRQYVIGRKEQLLIVNHKKISRDHVIFIVDSYSSEDVTNPPIAPKLKIHHCREKGNLSVTRGAELLPVEIGASLDLQDGDVVNLVTGVTVRWFGSVKWLRVCCFATSVRGRPSIPVDTCARLGEYLPFPLCINIVYSCYPDVTHHLTPAFSASALIATSLLSASHIVKPEWLDELLRLGELEVPTGSMKTTSLEHAFVLPAEAKFRPSFSPSLPPTMKVFKVWEPDEARLNFFHGYRFLFLGEKGREVNMELKDLVVRGGGEYEGFNIGNGRAKWHQTLVKGVNRIGADKKGLVPVASESALLTSIGKEKLDELVEETKS</sequence>
<evidence type="ECO:0000313" key="1">
    <source>
        <dbReference type="EMBL" id="KDQ52572.1"/>
    </source>
</evidence>
<dbReference type="PANTHER" id="PTHR12162">
    <property type="entry name" value="NIBRIN-RELATED"/>
    <property type="match status" value="1"/>
</dbReference>
<dbReference type="OrthoDB" id="552194at2759"/>
<dbReference type="SUPFAM" id="SSF49879">
    <property type="entry name" value="SMAD/FHA domain"/>
    <property type="match status" value="1"/>
</dbReference>
<dbReference type="Proteomes" id="UP000027265">
    <property type="component" value="Unassembled WGS sequence"/>
</dbReference>
<evidence type="ECO:0000313" key="2">
    <source>
        <dbReference type="Proteomes" id="UP000027265"/>
    </source>
</evidence>
<reference evidence="2" key="1">
    <citation type="journal article" date="2014" name="Proc. Natl. Acad. Sci. U.S.A.">
        <title>Extensive sampling of basidiomycete genomes demonstrates inadequacy of the white-rot/brown-rot paradigm for wood decay fungi.</title>
        <authorList>
            <person name="Riley R."/>
            <person name="Salamov A.A."/>
            <person name="Brown D.W."/>
            <person name="Nagy L.G."/>
            <person name="Floudas D."/>
            <person name="Held B.W."/>
            <person name="Levasseur A."/>
            <person name="Lombard V."/>
            <person name="Morin E."/>
            <person name="Otillar R."/>
            <person name="Lindquist E.A."/>
            <person name="Sun H."/>
            <person name="LaButti K.M."/>
            <person name="Schmutz J."/>
            <person name="Jabbour D."/>
            <person name="Luo H."/>
            <person name="Baker S.E."/>
            <person name="Pisabarro A.G."/>
            <person name="Walton J.D."/>
            <person name="Blanchette R.A."/>
            <person name="Henrissat B."/>
            <person name="Martin F."/>
            <person name="Cullen D."/>
            <person name="Hibbett D.S."/>
            <person name="Grigoriev I.V."/>
        </authorList>
    </citation>
    <scope>NUCLEOTIDE SEQUENCE [LARGE SCALE GENOMIC DNA]</scope>
    <source>
        <strain evidence="2">MUCL 33604</strain>
    </source>
</reference>
<dbReference type="HOGENOM" id="CLU_837069_0_0_1"/>
<dbReference type="InParanoid" id="A0A067PMP2"/>
<proteinExistence type="predicted"/>
<dbReference type="GO" id="GO:0000724">
    <property type="term" value="P:double-strand break repair via homologous recombination"/>
    <property type="evidence" value="ECO:0007669"/>
    <property type="project" value="TreeGrafter"/>
</dbReference>
<protein>
    <recommendedName>
        <fullName evidence="3">FHA domain-containing protein</fullName>
    </recommendedName>
</protein>
<dbReference type="GO" id="GO:0003684">
    <property type="term" value="F:damaged DNA binding"/>
    <property type="evidence" value="ECO:0007669"/>
    <property type="project" value="TreeGrafter"/>
</dbReference>
<dbReference type="AlphaFoldDB" id="A0A067PMP2"/>